<dbReference type="AlphaFoldDB" id="A0A6J4V487"/>
<name>A0A6J4V487_9BACT</name>
<dbReference type="EMBL" id="CADCWL010000098">
    <property type="protein sequence ID" value="CAA9564957.1"/>
    <property type="molecule type" value="Genomic_DNA"/>
</dbReference>
<reference evidence="1" key="1">
    <citation type="submission" date="2020-02" db="EMBL/GenBank/DDBJ databases">
        <authorList>
            <person name="Meier V. D."/>
        </authorList>
    </citation>
    <scope>NUCLEOTIDE SEQUENCE</scope>
    <source>
        <strain evidence="1">AVDCRST_MAG19</strain>
    </source>
</reference>
<organism evidence="1">
    <name type="scientific">uncultured Thermomicrobiales bacterium</name>
    <dbReference type="NCBI Taxonomy" id="1645740"/>
    <lineage>
        <taxon>Bacteria</taxon>
        <taxon>Pseudomonadati</taxon>
        <taxon>Thermomicrobiota</taxon>
        <taxon>Thermomicrobia</taxon>
        <taxon>Thermomicrobiales</taxon>
        <taxon>environmental samples</taxon>
    </lineage>
</organism>
<evidence type="ECO:0000313" key="1">
    <source>
        <dbReference type="EMBL" id="CAA9564957.1"/>
    </source>
</evidence>
<sequence>MWNRLTVRGRAPRRADVTFCQGAAGAVFCPCDRCPLGDCRSATTTRDYWPDHRAGEGARAALLRPTPTCRAARSILARGAASRGGIYG</sequence>
<protein>
    <submittedName>
        <fullName evidence="1">Uncharacterized protein</fullName>
    </submittedName>
</protein>
<accession>A0A6J4V487</accession>
<gene>
    <name evidence="1" type="ORF">AVDCRST_MAG19-2171</name>
</gene>
<proteinExistence type="predicted"/>